<sequence>MGVTGNVLVGDAAVTITTAAGHSGGLQEAGVATIATFYTVDGVNLTVRSSFANIKVEEVVGTIIRKLTDQEVDVTFTFAEGTLANLVAAIAGSSINVAGTIVTLGGGYTVDPTDPILQWFAMQIVGKDPAGLARTIVLPHVEPTGEVGVPYKKGGVSVIPVTFSCIVADTGIFGTITDT</sequence>
<reference evidence="1" key="1">
    <citation type="submission" date="2020-03" db="EMBL/GenBank/DDBJ databases">
        <title>The deep terrestrial virosphere.</title>
        <authorList>
            <person name="Holmfeldt K."/>
            <person name="Nilsson E."/>
            <person name="Simone D."/>
            <person name="Lopez-Fernandez M."/>
            <person name="Wu X."/>
            <person name="de Brujin I."/>
            <person name="Lundin D."/>
            <person name="Andersson A."/>
            <person name="Bertilsson S."/>
            <person name="Dopson M."/>
        </authorList>
    </citation>
    <scope>NUCLEOTIDE SEQUENCE</scope>
    <source>
        <strain evidence="2">MM415A00435</strain>
        <strain evidence="1">MM415B00827</strain>
    </source>
</reference>
<gene>
    <name evidence="2" type="ORF">MM415A00435_0015</name>
    <name evidence="1" type="ORF">MM415B00827_0024</name>
</gene>
<dbReference type="EMBL" id="MT142482">
    <property type="protein sequence ID" value="QJA82201.1"/>
    <property type="molecule type" value="Genomic_DNA"/>
</dbReference>
<protein>
    <submittedName>
        <fullName evidence="1">Uncharacterized protein</fullName>
    </submittedName>
</protein>
<dbReference type="AlphaFoldDB" id="A0A6M3IXP4"/>
<accession>A0A6M3IXP4</accession>
<evidence type="ECO:0000313" key="1">
    <source>
        <dbReference type="EMBL" id="QJA62078.1"/>
    </source>
</evidence>
<evidence type="ECO:0000313" key="2">
    <source>
        <dbReference type="EMBL" id="QJA82201.1"/>
    </source>
</evidence>
<name>A0A6M3IXP4_9ZZZZ</name>
<organism evidence="1">
    <name type="scientific">viral metagenome</name>
    <dbReference type="NCBI Taxonomy" id="1070528"/>
    <lineage>
        <taxon>unclassified sequences</taxon>
        <taxon>metagenomes</taxon>
        <taxon>organismal metagenomes</taxon>
    </lineage>
</organism>
<proteinExistence type="predicted"/>
<dbReference type="EMBL" id="MT141461">
    <property type="protein sequence ID" value="QJA62078.1"/>
    <property type="molecule type" value="Genomic_DNA"/>
</dbReference>